<evidence type="ECO:0000256" key="2">
    <source>
        <dbReference type="ARBA" id="ARBA00022475"/>
    </source>
</evidence>
<dbReference type="EMBL" id="CP030103">
    <property type="protein sequence ID" value="AWX42978.1"/>
    <property type="molecule type" value="Genomic_DNA"/>
</dbReference>
<dbReference type="PANTHER" id="PTHR30572">
    <property type="entry name" value="MEMBRANE COMPONENT OF TRANSPORTER-RELATED"/>
    <property type="match status" value="1"/>
</dbReference>
<evidence type="ECO:0000256" key="1">
    <source>
        <dbReference type="ARBA" id="ARBA00004651"/>
    </source>
</evidence>
<keyword evidence="3" id="KW-0812">Transmembrane</keyword>
<comment type="subcellular location">
    <subcellularLocation>
        <location evidence="1">Cell membrane</location>
        <topology evidence="1">Multi-pass membrane protein</topology>
    </subcellularLocation>
</comment>
<reference evidence="9" key="1">
    <citation type="submission" date="2018-06" db="EMBL/GenBank/DDBJ databases">
        <title>Complete genome sequences of Mycoplasma anatis, M. anseris and M. cloacale type strains.</title>
        <authorList>
            <person name="Grozner D."/>
            <person name="Forro B."/>
            <person name="Sulyok K.M."/>
            <person name="Marton S."/>
            <person name="Kreizinger Z."/>
            <person name="Banyai K."/>
            <person name="Gyuranecz M."/>
        </authorList>
    </citation>
    <scope>NUCLEOTIDE SEQUENCE [LARGE SCALE GENOMIC DNA]</scope>
    <source>
        <strain evidence="9">NCTC 10199</strain>
    </source>
</reference>
<keyword evidence="2" id="KW-1003">Cell membrane</keyword>
<gene>
    <name evidence="8" type="ORF">DK849_02815</name>
</gene>
<keyword evidence="4" id="KW-1133">Transmembrane helix</keyword>
<dbReference type="GO" id="GO:0022857">
    <property type="term" value="F:transmembrane transporter activity"/>
    <property type="evidence" value="ECO:0007669"/>
    <property type="project" value="TreeGrafter"/>
</dbReference>
<evidence type="ECO:0000256" key="6">
    <source>
        <dbReference type="ARBA" id="ARBA00038076"/>
    </source>
</evidence>
<comment type="similarity">
    <text evidence="6">Belongs to the ABC-4 integral membrane protein family.</text>
</comment>
<dbReference type="GO" id="GO:0005886">
    <property type="term" value="C:plasma membrane"/>
    <property type="evidence" value="ECO:0007669"/>
    <property type="project" value="UniProtKB-SubCell"/>
</dbReference>
<evidence type="ECO:0000313" key="8">
    <source>
        <dbReference type="EMBL" id="AWX42978.1"/>
    </source>
</evidence>
<dbReference type="InterPro" id="IPR050250">
    <property type="entry name" value="Macrolide_Exporter_MacB"/>
</dbReference>
<protein>
    <submittedName>
        <fullName evidence="8">ABC transporter permease</fullName>
    </submittedName>
</protein>
<dbReference type="Proteomes" id="UP000249865">
    <property type="component" value="Chromosome"/>
</dbReference>
<evidence type="ECO:0000256" key="3">
    <source>
        <dbReference type="ARBA" id="ARBA00022692"/>
    </source>
</evidence>
<proteinExistence type="inferred from homology"/>
<feature type="domain" description="ABC3 transporter permease C-terminal" evidence="7">
    <location>
        <begin position="2646"/>
        <end position="2762"/>
    </location>
</feature>
<dbReference type="OrthoDB" id="403889at2"/>
<evidence type="ECO:0000259" key="7">
    <source>
        <dbReference type="Pfam" id="PF02687"/>
    </source>
</evidence>
<sequence>MKRLFREVLKSLSKNKITLICLTILIFLTSGIFTLLFDVKKSYSTTIYNYDTISKIHDLTVDLDFNPSGVVPNGGFSKIDKDNKTHVQNPIIFEADDSNVKNSYSLYVPEKDQNFIQLKNKFNNLDISDENLYIKTEDFIALYAKSRSINSDITFGINDESANESKAREFNFNVDTNLDLYVKRNGNYFKQTRQYTINQGDRFTFVNNVKLSQLGEIIQSPMGPNGETRIKEYIINPVSIFLNLETKQASISPSDYQAWKYNGSLYVLSGSAVMKLLGFSESNGKWYYGNNATNDIRLNDEHKTDADNIFGNDYLANEFTINSYLGSNVVSADVKQQITFNTNVNYELPIEWIRNKKSTTKYVWHRHVLNWNEEIIEENSNWKGSYFNFIKKLKDEDIEKYNSLKYFTYWSKINTITYKIGNKTEKTFEVSGELTKEDLDVTFKTPWDGGQFNVYNPSEFNDATNIKPHFTIRQIEFPTTNAYEEIEQEKINNLYKASILNSNIDFIRNGAHNLARNTVLEQLKSIVTEENIGLRETLTVETVDEITTSKNVFHFINVGDKDTKINGVKQNIGKLYNEQINPTIINSSITNKNTDDFILKPKEGDKTFVKIPSEYAIDLIKWIFKSYSTVPRYFKTNIIFDNYYDYYPQTQIPRLNRNQKIALLTIADNEPYSDKGPTIVGGIAYNDIGYVILVKDTIDGFSQEKVWKSVIINNKNVFSINELHQILMQQNWTLDGIIGKDGWLYIDEKYTNSMTLPIAFGTINNEYAVEIINKKTITSLIGAIKKILLKTDVNKIIKQDDLNRAFQAIQKAIEDNQLHVLLGVAKVNNEILTKTIFDAIRYMGESVDNDVHENAQYINMNGNAFIRNIIKYAIDYFKVQYVNSGQTEEERRAYLESQIQNIAPLIGIASTVLIPQLNLSMRDIFKYIKDFSQLFDVFKSLVDAIDFTKFANLINDWFSLPKHNLKPYTTSDDEYWTLSMDRIIITFFESIDEYKLKTAIKDFINLIDFNAILNPEHPDSYYAKLANYRELQNNPFTEDDKRDIKALLNKLNGYKEVEKAYTNINEGLGQFIDNISIGKFAHSLQQLVEHVRKPIFASKKLFENWNTEKLQTVDYISALISSINSDLDPNVTGKISSVQQAIIKMFNLSNKTEKILGPLNVLIPGKDEEKLSAFDLFTISKLIPNFNNNTDVKFDTTNPPVEPYDLISIDKLINKLELAKKNNVRINITKNEWDFLQNYVLITDNDFKDIDKMLEKIHSYRMLIDKLSLKNYGPLATNGNWKYDFKDFVNKEVLSYGDLAYRSALINPEDPLHRDDNEILNVLYSFLSKELVSRMLSEGQGAFIKHELNLYSLWIKIAYELYNLGEKSTKTSFDPETNKTYGETVRKRYLNLQQVSQIMKELLAIAKTDKFKELLTAYNEVKYTLPSLGILGSDDTYKPKLFKLARAHIESKEAIANLKENLNNSDEFNNLFALISNMNINEERIQEVKNIFYKHIDELTYNMGYIAASDQMPTFYVDSLSKFIENFLSEDSKINLIENEYQFDVIYNLAISYAKLSLGLSILNVPKNIFNPLLILSFPQILLFYALTNAENEGNLEYIVKKLMTNLEGVSLNDIKSSILPLFDAIENRHWIVETKDNENVNLDLSNFAYTFEKVFKTPDGKELEFFGINLYKTITKAIDNLITPLEVWNTIVFSDSGSYLAKVNYGYFNKNKKEIYDGDLTQALQNPLEMERLLQSLPDKYKIKINTMEYLIIGVDTTADYLYPVVNEENLQVDTNTQALVYVNQKGFDRMRSAYPTFALKTFVLIAAPKDSSGNFIEGKDPEKLKEQLQGIVSNVSSNNLNKVYLADELDFLNPERSIRFKTVRTIVSVIQQTSIYSVILLIVLVSFIVYFIIKRYIEARNKVIGILRAQGYTTVEIAISFCAFGWIPSAIGGLAGYLTGLFMQGKTMQIFSSYWTLENNTIPFNWISMILTTIIPIVAVSLLIYIITQFSVKRKPTELMSGLVDVNVGNIAQKTSSIFRRFGIKTKFIASMAINNFSKMLSLFLAFSTTSLISMFFLSSNNVFNRSISQTYKHRLYKFKLDLETPTTEGGPYVTYNKNNVENLLYMPNDLSGSASSNGTQLDYENPNFLRPGFSLNTDVNIRKFDPVVITKSSLDLLFDLNVELSPWDITYSNMPETQRARVIQIFERVSKEMEASQNVIYNESGYIEFAVKDMDKYLADKAAGLQEDMKNRTHYFVFAAQDSYDLDKKEDSNSKQFKFVEWDPVNETYLKPIKISTASHRQEYRDFLISAYKKIDSIDFFVGFAGIYWNENTNEKYSYAKTKIHDKDQRIYGYKANSQYIKLLDDYGHNLMDTIEAYNWDVNKAIPVVVNKVTANNLGLKVDSVFNGKILNHVDRFNYRILNLEKPKDDYEFKVVGISDTYINNEIVTSKDIIDKVLGLDTLTTRLRNARSYELQNLIKFNPSKAQEYTKLFNEKYQGFNGILSNDKTPVQTIDTLTTYSASGYWGASNTFDVANSSDESVYSFFKKIFISDPDTNFISVFEHMVNAVNEEKNENYQYLDKLAEFLKLTKADLEKIRKNTGVVLTEYLKPARDALNKLYGTDTSAIYGKDIMYGASFDVNSKDIEIGFITGISNTINTILVAFIIVSFIISIVILVVITNIMIASNQRAIATFSVLGYSGVEKIFLFFFNFVPVILFACALMIPVTFAVIAIFNSFLLTTSQIFLPLTLYISTIIISTAICITVFTITSIITWNSLNKVKAIDALKGR</sequence>
<evidence type="ECO:0000256" key="4">
    <source>
        <dbReference type="ARBA" id="ARBA00022989"/>
    </source>
</evidence>
<dbReference type="KEGG" id="mclo:DK849_02815"/>
<evidence type="ECO:0000313" key="9">
    <source>
        <dbReference type="Proteomes" id="UP000249865"/>
    </source>
</evidence>
<keyword evidence="5" id="KW-0472">Membrane</keyword>
<keyword evidence="9" id="KW-1185">Reference proteome</keyword>
<accession>A0A2Z4LNP9</accession>
<dbReference type="PANTHER" id="PTHR30572:SF4">
    <property type="entry name" value="ABC TRANSPORTER PERMEASE YTRF"/>
    <property type="match status" value="1"/>
</dbReference>
<evidence type="ECO:0000256" key="5">
    <source>
        <dbReference type="ARBA" id="ARBA00023136"/>
    </source>
</evidence>
<name>A0A2Z4LNP9_9BACT</name>
<organism evidence="8 9">
    <name type="scientific">Metamycoplasma cloacale</name>
    <dbReference type="NCBI Taxonomy" id="92401"/>
    <lineage>
        <taxon>Bacteria</taxon>
        <taxon>Bacillati</taxon>
        <taxon>Mycoplasmatota</taxon>
        <taxon>Mycoplasmoidales</taxon>
        <taxon>Metamycoplasmataceae</taxon>
        <taxon>Metamycoplasma</taxon>
    </lineage>
</organism>
<feature type="domain" description="ABC3 transporter permease C-terminal" evidence="7">
    <location>
        <begin position="1880"/>
        <end position="1992"/>
    </location>
</feature>
<dbReference type="Pfam" id="PF02687">
    <property type="entry name" value="FtsX"/>
    <property type="match status" value="2"/>
</dbReference>
<dbReference type="InterPro" id="IPR003838">
    <property type="entry name" value="ABC3_permease_C"/>
</dbReference>
<dbReference type="RefSeq" id="WP_029330174.1">
    <property type="nucleotide sequence ID" value="NZ_CP030103.1"/>
</dbReference>